<dbReference type="SUPFAM" id="SSF55874">
    <property type="entry name" value="ATPase domain of HSP90 chaperone/DNA topoisomerase II/histidine kinase"/>
    <property type="match status" value="1"/>
</dbReference>
<keyword evidence="4" id="KW-1003">Cell membrane</keyword>
<name>A0A6I2LF56_9BURK</name>
<feature type="transmembrane region" description="Helical" evidence="10">
    <location>
        <begin position="154"/>
        <end position="176"/>
    </location>
</feature>
<comment type="catalytic activity">
    <reaction evidence="1">
        <text>ATP + protein L-histidine = ADP + protein N-phospho-L-histidine.</text>
        <dbReference type="EC" id="2.7.13.3"/>
    </reaction>
</comment>
<dbReference type="AlphaFoldDB" id="A0A6I2LF56"/>
<keyword evidence="10" id="KW-0472">Membrane</keyword>
<dbReference type="GO" id="GO:0000155">
    <property type="term" value="F:phosphorelay sensor kinase activity"/>
    <property type="evidence" value="ECO:0007669"/>
    <property type="project" value="InterPro"/>
</dbReference>
<dbReference type="PANTHER" id="PTHR44936:SF10">
    <property type="entry name" value="SENSOR PROTEIN RSTB"/>
    <property type="match status" value="1"/>
</dbReference>
<comment type="subcellular location">
    <subcellularLocation>
        <location evidence="2">Cell membrane</location>
        <topology evidence="2">Multi-pass membrane protein</topology>
    </subcellularLocation>
</comment>
<feature type="domain" description="Histidine kinase" evidence="11">
    <location>
        <begin position="240"/>
        <end position="455"/>
    </location>
</feature>
<feature type="transmembrane region" description="Helical" evidence="10">
    <location>
        <begin position="61"/>
        <end position="79"/>
    </location>
</feature>
<dbReference type="Pfam" id="PF00512">
    <property type="entry name" value="HisKA"/>
    <property type="match status" value="1"/>
</dbReference>
<gene>
    <name evidence="12" type="ORF">GJ699_33380</name>
</gene>
<feature type="transmembrane region" description="Helical" evidence="10">
    <location>
        <begin position="36"/>
        <end position="55"/>
    </location>
</feature>
<dbReference type="CDD" id="cd00082">
    <property type="entry name" value="HisKA"/>
    <property type="match status" value="1"/>
</dbReference>
<proteinExistence type="predicted"/>
<keyword evidence="13" id="KW-1185">Reference proteome</keyword>
<evidence type="ECO:0000256" key="7">
    <source>
        <dbReference type="ARBA" id="ARBA00022741"/>
    </source>
</evidence>
<dbReference type="InterPro" id="IPR003594">
    <property type="entry name" value="HATPase_dom"/>
</dbReference>
<evidence type="ECO:0000256" key="2">
    <source>
        <dbReference type="ARBA" id="ARBA00004651"/>
    </source>
</evidence>
<dbReference type="EMBL" id="WKJK01000041">
    <property type="protein sequence ID" value="MRW94859.1"/>
    <property type="molecule type" value="Genomic_DNA"/>
</dbReference>
<dbReference type="InterPro" id="IPR005467">
    <property type="entry name" value="His_kinase_dom"/>
</dbReference>
<dbReference type="InterPro" id="IPR004358">
    <property type="entry name" value="Sig_transdc_His_kin-like_C"/>
</dbReference>
<organism evidence="12 13">
    <name type="scientific">Duganella guangzhouensis</name>
    <dbReference type="NCBI Taxonomy" id="2666084"/>
    <lineage>
        <taxon>Bacteria</taxon>
        <taxon>Pseudomonadati</taxon>
        <taxon>Pseudomonadota</taxon>
        <taxon>Betaproteobacteria</taxon>
        <taxon>Burkholderiales</taxon>
        <taxon>Oxalobacteraceae</taxon>
        <taxon>Telluria group</taxon>
        <taxon>Duganella</taxon>
    </lineage>
</organism>
<dbReference type="InterPro" id="IPR003661">
    <property type="entry name" value="HisK_dim/P_dom"/>
</dbReference>
<evidence type="ECO:0000256" key="9">
    <source>
        <dbReference type="ARBA" id="ARBA00022840"/>
    </source>
</evidence>
<evidence type="ECO:0000313" key="12">
    <source>
        <dbReference type="EMBL" id="MRW94859.1"/>
    </source>
</evidence>
<protein>
    <recommendedName>
        <fullName evidence="3">histidine kinase</fullName>
        <ecNumber evidence="3">2.7.13.3</ecNumber>
    </recommendedName>
</protein>
<keyword evidence="7" id="KW-0547">Nucleotide-binding</keyword>
<dbReference type="Pfam" id="PF02518">
    <property type="entry name" value="HATPase_c"/>
    <property type="match status" value="1"/>
</dbReference>
<accession>A0A6I2LF56</accession>
<evidence type="ECO:0000313" key="13">
    <source>
        <dbReference type="Proteomes" id="UP000433309"/>
    </source>
</evidence>
<dbReference type="GO" id="GO:0005886">
    <property type="term" value="C:plasma membrane"/>
    <property type="evidence" value="ECO:0007669"/>
    <property type="project" value="UniProtKB-SubCell"/>
</dbReference>
<keyword evidence="6" id="KW-0808">Transferase</keyword>
<keyword evidence="10" id="KW-1133">Transmembrane helix</keyword>
<evidence type="ECO:0000256" key="5">
    <source>
        <dbReference type="ARBA" id="ARBA00022553"/>
    </source>
</evidence>
<evidence type="ECO:0000256" key="8">
    <source>
        <dbReference type="ARBA" id="ARBA00022777"/>
    </source>
</evidence>
<dbReference type="SUPFAM" id="SSF47384">
    <property type="entry name" value="Homodimeric domain of signal transducing histidine kinase"/>
    <property type="match status" value="1"/>
</dbReference>
<dbReference type="InterPro" id="IPR050980">
    <property type="entry name" value="2C_sensor_his_kinase"/>
</dbReference>
<dbReference type="CDD" id="cd00075">
    <property type="entry name" value="HATPase"/>
    <property type="match status" value="1"/>
</dbReference>
<dbReference type="PANTHER" id="PTHR44936">
    <property type="entry name" value="SENSOR PROTEIN CREC"/>
    <property type="match status" value="1"/>
</dbReference>
<dbReference type="InterPro" id="IPR036890">
    <property type="entry name" value="HATPase_C_sf"/>
</dbReference>
<dbReference type="InterPro" id="IPR036097">
    <property type="entry name" value="HisK_dim/P_sf"/>
</dbReference>
<evidence type="ECO:0000256" key="3">
    <source>
        <dbReference type="ARBA" id="ARBA00012438"/>
    </source>
</evidence>
<feature type="transmembrane region" description="Helical" evidence="10">
    <location>
        <begin position="6"/>
        <end position="27"/>
    </location>
</feature>
<evidence type="ECO:0000256" key="4">
    <source>
        <dbReference type="ARBA" id="ARBA00022475"/>
    </source>
</evidence>
<dbReference type="GO" id="GO:0005524">
    <property type="term" value="F:ATP binding"/>
    <property type="evidence" value="ECO:0007669"/>
    <property type="project" value="UniProtKB-KW"/>
</dbReference>
<keyword evidence="5" id="KW-0597">Phosphoprotein</keyword>
<comment type="caution">
    <text evidence="12">The sequence shown here is derived from an EMBL/GenBank/DDBJ whole genome shotgun (WGS) entry which is preliminary data.</text>
</comment>
<dbReference type="PRINTS" id="PR00344">
    <property type="entry name" value="BCTRLSENSOR"/>
</dbReference>
<feature type="transmembrane region" description="Helical" evidence="10">
    <location>
        <begin position="188"/>
        <end position="213"/>
    </location>
</feature>
<dbReference type="RefSeq" id="WP_154383726.1">
    <property type="nucleotide sequence ID" value="NZ_WKJK01000041.1"/>
</dbReference>
<feature type="transmembrane region" description="Helical" evidence="10">
    <location>
        <begin position="114"/>
        <end position="133"/>
    </location>
</feature>
<evidence type="ECO:0000256" key="10">
    <source>
        <dbReference type="SAM" id="Phobius"/>
    </source>
</evidence>
<dbReference type="EC" id="2.7.13.3" evidence="3"/>
<dbReference type="SMART" id="SM00388">
    <property type="entry name" value="HisKA"/>
    <property type="match status" value="1"/>
</dbReference>
<dbReference type="Gene3D" id="1.10.287.130">
    <property type="match status" value="1"/>
</dbReference>
<sequence length="465" mass="51187">MDTLTASTALSIVQLCISATMIGLYYAAPSERYTRLWAASGVLTSAGMTIIFLNISSKPGFMLTSGNSMLFAGCVVVWIGLRAFYEQKITFWAYSPIPIFSGLYSLLVSTDADFSSRAALSSISLIFVFFLCMHSLLKIPENLGLSRRGYARGMAILGLVLLSSAHIFRIILIVYWNNPSESEKLMQFNAISVYLVALAGTVLFFPALLLLYFERIKHQLIFSLNSKQEALDIQNRFVEMFSHEYRTPLAVIRTNLAILKNRDEASGERLKGNLEKMQRAVQRLVEVAETALESGKIADVHMGIYFDRVQLSDFLTAVISESIDYWGISQVQIELHIYSSSILHCDVKLLKTALLNLIDNAIKYGPQKGAVDITARLEVGATVITVADRGPGIPEQELELVYRKYFRGSRTGSVAGSGVGLYLVRRIIGQHGGSITLTNRAGGGTLATIILPCPPKVNNDNGISN</sequence>
<dbReference type="SMART" id="SM00387">
    <property type="entry name" value="HATPase_c"/>
    <property type="match status" value="1"/>
</dbReference>
<keyword evidence="9" id="KW-0067">ATP-binding</keyword>
<keyword evidence="8" id="KW-0418">Kinase</keyword>
<evidence type="ECO:0000259" key="11">
    <source>
        <dbReference type="PROSITE" id="PS50109"/>
    </source>
</evidence>
<dbReference type="Gene3D" id="3.30.565.10">
    <property type="entry name" value="Histidine kinase-like ATPase, C-terminal domain"/>
    <property type="match status" value="1"/>
</dbReference>
<dbReference type="PROSITE" id="PS50109">
    <property type="entry name" value="HIS_KIN"/>
    <property type="match status" value="1"/>
</dbReference>
<evidence type="ECO:0000256" key="1">
    <source>
        <dbReference type="ARBA" id="ARBA00000085"/>
    </source>
</evidence>
<evidence type="ECO:0000256" key="6">
    <source>
        <dbReference type="ARBA" id="ARBA00022679"/>
    </source>
</evidence>
<keyword evidence="10" id="KW-0812">Transmembrane</keyword>
<feature type="transmembrane region" description="Helical" evidence="10">
    <location>
        <begin position="91"/>
        <end position="108"/>
    </location>
</feature>
<reference evidence="12 13" key="1">
    <citation type="submission" date="2019-11" db="EMBL/GenBank/DDBJ databases">
        <title>Novel species isolated from a subtropical stream in China.</title>
        <authorList>
            <person name="Lu H."/>
        </authorList>
    </citation>
    <scope>NUCLEOTIDE SEQUENCE [LARGE SCALE GENOMIC DNA]</scope>
    <source>
        <strain evidence="12 13">FT80W</strain>
    </source>
</reference>
<dbReference type="Proteomes" id="UP000433309">
    <property type="component" value="Unassembled WGS sequence"/>
</dbReference>